<dbReference type="PRINTS" id="PR01011">
    <property type="entry name" value="GLUTPROXDASE"/>
</dbReference>
<dbReference type="InterPro" id="IPR000889">
    <property type="entry name" value="Glutathione_peroxidase"/>
</dbReference>
<evidence type="ECO:0000256" key="4">
    <source>
        <dbReference type="RuleBase" id="RU000499"/>
    </source>
</evidence>
<keyword evidence="3 4" id="KW-0560">Oxidoreductase</keyword>
<accession>A0ABW9ZRV0</accession>
<dbReference type="PROSITE" id="PS51355">
    <property type="entry name" value="GLUTATHIONE_PEROXID_3"/>
    <property type="match status" value="1"/>
</dbReference>
<dbReference type="InterPro" id="IPR036249">
    <property type="entry name" value="Thioredoxin-like_sf"/>
</dbReference>
<dbReference type="Pfam" id="PF00255">
    <property type="entry name" value="GSHPx"/>
    <property type="match status" value="1"/>
</dbReference>
<name>A0ABW9ZRV0_9BACT</name>
<proteinExistence type="inferred from homology"/>
<protein>
    <recommendedName>
        <fullName evidence="4">Glutathione peroxidase</fullName>
    </recommendedName>
</protein>
<dbReference type="InterPro" id="IPR029759">
    <property type="entry name" value="GPX_AS"/>
</dbReference>
<dbReference type="EMBL" id="JAACJS010000002">
    <property type="protein sequence ID" value="NCI48462.1"/>
    <property type="molecule type" value="Genomic_DNA"/>
</dbReference>
<dbReference type="PANTHER" id="PTHR11592:SF44">
    <property type="entry name" value="GLUTATHIONE PEROXIDASE"/>
    <property type="match status" value="1"/>
</dbReference>
<dbReference type="Gene3D" id="3.40.30.10">
    <property type="entry name" value="Glutaredoxin"/>
    <property type="match status" value="1"/>
</dbReference>
<dbReference type="CDD" id="cd00340">
    <property type="entry name" value="GSH_Peroxidase"/>
    <property type="match status" value="1"/>
</dbReference>
<organism evidence="5 6">
    <name type="scientific">Sediminibacterium roseum</name>
    <dbReference type="NCBI Taxonomy" id="1978412"/>
    <lineage>
        <taxon>Bacteria</taxon>
        <taxon>Pseudomonadati</taxon>
        <taxon>Bacteroidota</taxon>
        <taxon>Chitinophagia</taxon>
        <taxon>Chitinophagales</taxon>
        <taxon>Chitinophagaceae</taxon>
        <taxon>Sediminibacterium</taxon>
    </lineage>
</organism>
<sequence>MTWRQSFLKTVYPLLMLKSKWFPGKTASLLNPGNSRPYVPFYGLTAVANDGTVIDLHRFSGKKILLVNTASDCGYTGQYDELEQLHRQFKDLVVIGFPANDFKQQEKADDASIAQFCKINFGVSFPLMQKTHVVKTAEQNAVFDWLSHKEKNGWCNQAPVWNFCKYVVNEEGVLLGFFDQSVSPLDARITGLLQK</sequence>
<dbReference type="Proteomes" id="UP000753802">
    <property type="component" value="Unassembled WGS sequence"/>
</dbReference>
<dbReference type="SUPFAM" id="SSF52833">
    <property type="entry name" value="Thioredoxin-like"/>
    <property type="match status" value="1"/>
</dbReference>
<dbReference type="PROSITE" id="PS00460">
    <property type="entry name" value="GLUTATHIONE_PEROXID_1"/>
    <property type="match status" value="1"/>
</dbReference>
<evidence type="ECO:0000256" key="3">
    <source>
        <dbReference type="ARBA" id="ARBA00023002"/>
    </source>
</evidence>
<comment type="similarity">
    <text evidence="1 4">Belongs to the glutathione peroxidase family.</text>
</comment>
<dbReference type="GO" id="GO:0004601">
    <property type="term" value="F:peroxidase activity"/>
    <property type="evidence" value="ECO:0007669"/>
    <property type="project" value="UniProtKB-KW"/>
</dbReference>
<evidence type="ECO:0000256" key="2">
    <source>
        <dbReference type="ARBA" id="ARBA00022559"/>
    </source>
</evidence>
<evidence type="ECO:0000256" key="1">
    <source>
        <dbReference type="ARBA" id="ARBA00006926"/>
    </source>
</evidence>
<evidence type="ECO:0000313" key="6">
    <source>
        <dbReference type="Proteomes" id="UP000753802"/>
    </source>
</evidence>
<comment type="caution">
    <text evidence="5">The sequence shown here is derived from an EMBL/GenBank/DDBJ whole genome shotgun (WGS) entry which is preliminary data.</text>
</comment>
<evidence type="ECO:0000313" key="5">
    <source>
        <dbReference type="EMBL" id="NCI48462.1"/>
    </source>
</evidence>
<reference evidence="5 6" key="1">
    <citation type="submission" date="2020-01" db="EMBL/GenBank/DDBJ databases">
        <title>Genome analysis.</title>
        <authorList>
            <person name="Wu S."/>
            <person name="Wang G."/>
        </authorList>
    </citation>
    <scope>NUCLEOTIDE SEQUENCE [LARGE SCALE GENOMIC DNA]</scope>
    <source>
        <strain evidence="5 6">SYL130</strain>
    </source>
</reference>
<gene>
    <name evidence="5" type="ORF">GWC95_00915</name>
</gene>
<keyword evidence="2 4" id="KW-0575">Peroxidase</keyword>
<keyword evidence="6" id="KW-1185">Reference proteome</keyword>
<dbReference type="PANTHER" id="PTHR11592">
    <property type="entry name" value="GLUTATHIONE PEROXIDASE"/>
    <property type="match status" value="1"/>
</dbReference>